<keyword evidence="3" id="KW-1185">Reference proteome</keyword>
<comment type="caution">
    <text evidence="2">The sequence shown here is derived from an EMBL/GenBank/DDBJ whole genome shotgun (WGS) entry which is preliminary data.</text>
</comment>
<sequence length="86" mass="9033">MRPSSMPPDKTGLDPAVSRCPQALPLSGGSLSVAASAHSPRTPQASLRAPRPSKPHHCISTSSPLPVRESDIRTMVESCGVIFIAF</sequence>
<dbReference type="EMBL" id="JANPWB010000011">
    <property type="protein sequence ID" value="KAJ1128511.1"/>
    <property type="molecule type" value="Genomic_DNA"/>
</dbReference>
<evidence type="ECO:0000313" key="2">
    <source>
        <dbReference type="EMBL" id="KAJ1128511.1"/>
    </source>
</evidence>
<evidence type="ECO:0000256" key="1">
    <source>
        <dbReference type="SAM" id="MobiDB-lite"/>
    </source>
</evidence>
<dbReference type="Proteomes" id="UP001066276">
    <property type="component" value="Chromosome 7"/>
</dbReference>
<gene>
    <name evidence="2" type="ORF">NDU88_006889</name>
</gene>
<name>A0AAV7PJN3_PLEWA</name>
<feature type="region of interest" description="Disordered" evidence="1">
    <location>
        <begin position="1"/>
        <end position="65"/>
    </location>
</feature>
<evidence type="ECO:0000313" key="3">
    <source>
        <dbReference type="Proteomes" id="UP001066276"/>
    </source>
</evidence>
<reference evidence="2" key="1">
    <citation type="journal article" date="2022" name="bioRxiv">
        <title>Sequencing and chromosome-scale assembly of the giantPleurodeles waltlgenome.</title>
        <authorList>
            <person name="Brown T."/>
            <person name="Elewa A."/>
            <person name="Iarovenko S."/>
            <person name="Subramanian E."/>
            <person name="Araus A.J."/>
            <person name="Petzold A."/>
            <person name="Susuki M."/>
            <person name="Suzuki K.-i.T."/>
            <person name="Hayashi T."/>
            <person name="Toyoda A."/>
            <person name="Oliveira C."/>
            <person name="Osipova E."/>
            <person name="Leigh N.D."/>
            <person name="Simon A."/>
            <person name="Yun M.H."/>
        </authorList>
    </citation>
    <scope>NUCLEOTIDE SEQUENCE</scope>
    <source>
        <strain evidence="2">20211129_DDA</strain>
        <tissue evidence="2">Liver</tissue>
    </source>
</reference>
<protein>
    <submittedName>
        <fullName evidence="2">Uncharacterized protein</fullName>
    </submittedName>
</protein>
<accession>A0AAV7PJN3</accession>
<proteinExistence type="predicted"/>
<dbReference type="AlphaFoldDB" id="A0AAV7PJN3"/>
<feature type="compositionally biased region" description="Low complexity" evidence="1">
    <location>
        <begin position="23"/>
        <end position="37"/>
    </location>
</feature>
<organism evidence="2 3">
    <name type="scientific">Pleurodeles waltl</name>
    <name type="common">Iberian ribbed newt</name>
    <dbReference type="NCBI Taxonomy" id="8319"/>
    <lineage>
        <taxon>Eukaryota</taxon>
        <taxon>Metazoa</taxon>
        <taxon>Chordata</taxon>
        <taxon>Craniata</taxon>
        <taxon>Vertebrata</taxon>
        <taxon>Euteleostomi</taxon>
        <taxon>Amphibia</taxon>
        <taxon>Batrachia</taxon>
        <taxon>Caudata</taxon>
        <taxon>Salamandroidea</taxon>
        <taxon>Salamandridae</taxon>
        <taxon>Pleurodelinae</taxon>
        <taxon>Pleurodeles</taxon>
    </lineage>
</organism>